<protein>
    <recommendedName>
        <fullName evidence="3">CCHC-type domain-containing protein</fullName>
    </recommendedName>
</protein>
<evidence type="ECO:0000259" key="3">
    <source>
        <dbReference type="PROSITE" id="PS50158"/>
    </source>
</evidence>
<keyword evidence="5" id="KW-1185">Reference proteome</keyword>
<feature type="region of interest" description="Disordered" evidence="2">
    <location>
        <begin position="596"/>
        <end position="622"/>
    </location>
</feature>
<dbReference type="EMBL" id="JAVFHQ010000038">
    <property type="protein sequence ID" value="KAK4542794.1"/>
    <property type="molecule type" value="Genomic_DNA"/>
</dbReference>
<dbReference type="InterPro" id="IPR001878">
    <property type="entry name" value="Znf_CCHC"/>
</dbReference>
<keyword evidence="1" id="KW-0862">Zinc</keyword>
<sequence length="622" mass="68518">MVRQRQPAQGPAQSSRKRTRDDDESEDEAATASSSKRSNREPKHVNFPRRLESGPTKSHADHRHQCPTKGVMRIVGLTTVEVDTDDEEEGEHVEVTDEDDIDGASLSANSDCTDAPNSERDPSTEWVNGDDLGASVFSPPKTIVKPKKPARPPMPSVSAPRATTSRPSSSVATAALPSASNGLDDARVCNNMHELRNAVKGFADAFPVPRPRASASGREGFGQLLRSSNEHTVRYVGCLALGGKNGEDSWRELLRDVECRKALVFGIIGRALKESVFSELWFGATEEQHKELSTHEQNSVDLDGFIRTSQRAERCEEFASHGNEQTSVISLLKAEAKVVVQLEKLLGPLAATVGGNGRTPMPLDVRSLNTIVSMAADLSRSMRLMSNVVYYWPPTFKDEEFEPARMESNNLRYMIEESPYEKKDMHGRVRAVLLPDHADRSEAIVRVVCFPGLVAYRQGGGELGKRLLHAEGLRQRNALEPPPDVQEVNARSARHDGITEDSGFRTKVICKAVVHLQWGKQRLLTKEAGTSAHLDAVRDHSNKYEEDRRGFKELFDIYLDRNTCLNCSNFGHIAAECTNISRQAGLADYMLPREPRMEKLGKAGGPAAGGSSRPLSRKGSHS</sequence>
<feature type="compositionally biased region" description="Acidic residues" evidence="2">
    <location>
        <begin position="82"/>
        <end position="102"/>
    </location>
</feature>
<accession>A0AAV9JCW2</accession>
<dbReference type="SMART" id="SM00343">
    <property type="entry name" value="ZnF_C2HC"/>
    <property type="match status" value="1"/>
</dbReference>
<evidence type="ECO:0000313" key="4">
    <source>
        <dbReference type="EMBL" id="KAK4542794.1"/>
    </source>
</evidence>
<proteinExistence type="predicted"/>
<feature type="compositionally biased region" description="Polar residues" evidence="2">
    <location>
        <begin position="161"/>
        <end position="172"/>
    </location>
</feature>
<feature type="compositionally biased region" description="Polar residues" evidence="2">
    <location>
        <begin position="106"/>
        <end position="116"/>
    </location>
</feature>
<feature type="region of interest" description="Disordered" evidence="2">
    <location>
        <begin position="1"/>
        <end position="182"/>
    </location>
</feature>
<feature type="domain" description="CCHC-type" evidence="3">
    <location>
        <begin position="564"/>
        <end position="579"/>
    </location>
</feature>
<organism evidence="4 5">
    <name type="scientific">Oleoguttula mirabilis</name>
    <dbReference type="NCBI Taxonomy" id="1507867"/>
    <lineage>
        <taxon>Eukaryota</taxon>
        <taxon>Fungi</taxon>
        <taxon>Dikarya</taxon>
        <taxon>Ascomycota</taxon>
        <taxon>Pezizomycotina</taxon>
        <taxon>Dothideomycetes</taxon>
        <taxon>Dothideomycetidae</taxon>
        <taxon>Mycosphaerellales</taxon>
        <taxon>Teratosphaeriaceae</taxon>
        <taxon>Oleoguttula</taxon>
    </lineage>
</organism>
<evidence type="ECO:0000256" key="2">
    <source>
        <dbReference type="SAM" id="MobiDB-lite"/>
    </source>
</evidence>
<keyword evidence="1" id="KW-0479">Metal-binding</keyword>
<dbReference type="GO" id="GO:0008270">
    <property type="term" value="F:zinc ion binding"/>
    <property type="evidence" value="ECO:0007669"/>
    <property type="project" value="UniProtKB-KW"/>
</dbReference>
<evidence type="ECO:0000313" key="5">
    <source>
        <dbReference type="Proteomes" id="UP001324427"/>
    </source>
</evidence>
<dbReference type="Proteomes" id="UP001324427">
    <property type="component" value="Unassembled WGS sequence"/>
</dbReference>
<gene>
    <name evidence="4" type="ORF">LTR36_006170</name>
</gene>
<dbReference type="PROSITE" id="PS50158">
    <property type="entry name" value="ZF_CCHC"/>
    <property type="match status" value="1"/>
</dbReference>
<dbReference type="AlphaFoldDB" id="A0AAV9JCW2"/>
<dbReference type="GO" id="GO:0003676">
    <property type="term" value="F:nucleic acid binding"/>
    <property type="evidence" value="ECO:0007669"/>
    <property type="project" value="InterPro"/>
</dbReference>
<feature type="compositionally biased region" description="Basic and acidic residues" evidence="2">
    <location>
        <begin position="38"/>
        <end position="52"/>
    </location>
</feature>
<reference evidence="4 5" key="1">
    <citation type="submission" date="2021-11" db="EMBL/GenBank/DDBJ databases">
        <title>Black yeast isolated from Biological Soil Crust.</title>
        <authorList>
            <person name="Kurbessoian T."/>
        </authorList>
    </citation>
    <scope>NUCLEOTIDE SEQUENCE [LARGE SCALE GENOMIC DNA]</scope>
    <source>
        <strain evidence="4 5">CCFEE 5522</strain>
    </source>
</reference>
<comment type="caution">
    <text evidence="4">The sequence shown here is derived from an EMBL/GenBank/DDBJ whole genome shotgun (WGS) entry which is preliminary data.</text>
</comment>
<keyword evidence="1" id="KW-0863">Zinc-finger</keyword>
<name>A0AAV9JCW2_9PEZI</name>
<evidence type="ECO:0000256" key="1">
    <source>
        <dbReference type="PROSITE-ProRule" id="PRU00047"/>
    </source>
</evidence>